<name>A0A1J5PN41_9ZZZZ</name>
<dbReference type="AlphaFoldDB" id="A0A1J5PN41"/>
<protein>
    <submittedName>
        <fullName evidence="1">Uncharacterized protein</fullName>
    </submittedName>
</protein>
<gene>
    <name evidence="1" type="ORF">GALL_534570</name>
</gene>
<dbReference type="EMBL" id="MLJW01007678">
    <property type="protein sequence ID" value="OIQ64989.1"/>
    <property type="molecule type" value="Genomic_DNA"/>
</dbReference>
<sequence length="82" mass="8271">MAAQLIAVLHRDGVVPTLAVAGDGGSVIAVIQGWLEHLDPLAGDDGPLDAPDELLGLAGEHGAANDLQRALALVNVHGESCC</sequence>
<accession>A0A1J5PN41</accession>
<evidence type="ECO:0000313" key="1">
    <source>
        <dbReference type="EMBL" id="OIQ64989.1"/>
    </source>
</evidence>
<proteinExistence type="predicted"/>
<organism evidence="1">
    <name type="scientific">mine drainage metagenome</name>
    <dbReference type="NCBI Taxonomy" id="410659"/>
    <lineage>
        <taxon>unclassified sequences</taxon>
        <taxon>metagenomes</taxon>
        <taxon>ecological metagenomes</taxon>
    </lineage>
</organism>
<reference evidence="1" key="1">
    <citation type="submission" date="2016-10" db="EMBL/GenBank/DDBJ databases">
        <title>Sequence of Gallionella enrichment culture.</title>
        <authorList>
            <person name="Poehlein A."/>
            <person name="Muehling M."/>
            <person name="Daniel R."/>
        </authorList>
    </citation>
    <scope>NUCLEOTIDE SEQUENCE</scope>
</reference>
<comment type="caution">
    <text evidence="1">The sequence shown here is derived from an EMBL/GenBank/DDBJ whole genome shotgun (WGS) entry which is preliminary data.</text>
</comment>